<protein>
    <submittedName>
        <fullName evidence="7">Aminotransferase class I/II-fold pyridoxal phosphate-dependent enzyme</fullName>
    </submittedName>
</protein>
<sequence length="344" mass="36668">MPEIIDLRGDWATPPTPAMRRAMAEAEVGDDNSHEDPTVIRLEELSAERMGKEAALFVPSGTMGNLVSVLALAEYGTEIILGDKSHAYLSEAGGAAVIGGHPFRPVPNDRFGMLDPTSVEEAINPLDIHCARTGLLMLENTHNLCGGTVLTPQQTAELCAVAHRHGIPVHLDGSRIFNAAAALGIPAADLAAHVDTVTFCLSKGLAAPVGSVVCGPADVIERARQKRKLLGGAMRQAGVIAAAGIVALEQMVDRLPEDHANARRLAEGLAEYPAVEIDLETVQTNLVFFDVRPPLTAEGVAARFEEEGIRCSVFGPRRLRFATHYAVSRADVDRVLAVARQIFA</sequence>
<dbReference type="PIRSF" id="PIRSF017617">
    <property type="entry name" value="Thr_aldolase"/>
    <property type="match status" value="1"/>
</dbReference>
<dbReference type="GO" id="GO:0008483">
    <property type="term" value="F:transaminase activity"/>
    <property type="evidence" value="ECO:0007669"/>
    <property type="project" value="UniProtKB-KW"/>
</dbReference>
<accession>A0AA41WCT7</accession>
<dbReference type="Gene3D" id="3.90.1150.10">
    <property type="entry name" value="Aspartate Aminotransferase, domain 1"/>
    <property type="match status" value="1"/>
</dbReference>
<dbReference type="Gene3D" id="3.40.640.10">
    <property type="entry name" value="Type I PLP-dependent aspartate aminotransferase-like (Major domain)"/>
    <property type="match status" value="1"/>
</dbReference>
<dbReference type="RefSeq" id="WP_284055473.1">
    <property type="nucleotide sequence ID" value="NZ_JAMSLR010000001.1"/>
</dbReference>
<dbReference type="InterPro" id="IPR015422">
    <property type="entry name" value="PyrdxlP-dep_Trfase_small"/>
</dbReference>
<dbReference type="FunFam" id="3.90.1150.10:FF:000041">
    <property type="entry name" value="Low-specificity L-threonine aldolase"/>
    <property type="match status" value="1"/>
</dbReference>
<dbReference type="AlphaFoldDB" id="A0AA41WCT7"/>
<name>A0AA41WCT7_9BACT</name>
<dbReference type="InterPro" id="IPR001597">
    <property type="entry name" value="ArAA_b-elim_lyase/Thr_aldolase"/>
</dbReference>
<proteinExistence type="inferred from homology"/>
<dbReference type="InterPro" id="IPR015421">
    <property type="entry name" value="PyrdxlP-dep_Trfase_major"/>
</dbReference>
<keyword evidence="8" id="KW-1185">Reference proteome</keyword>
<dbReference type="Pfam" id="PF01212">
    <property type="entry name" value="Beta_elim_lyase"/>
    <property type="match status" value="1"/>
</dbReference>
<reference evidence="7" key="1">
    <citation type="submission" date="2022-06" db="EMBL/GenBank/DDBJ databases">
        <title>CFH 74404 Thermomicrobiaceae sp.</title>
        <authorList>
            <person name="Ming H."/>
            <person name="Li W.-J."/>
            <person name="Zhao Z."/>
        </authorList>
    </citation>
    <scope>NUCLEOTIDE SEQUENCE</scope>
    <source>
        <strain evidence="7">CFH 74404</strain>
    </source>
</reference>
<dbReference type="PANTHER" id="PTHR48097:SF9">
    <property type="entry name" value="L-THREONINE ALDOLASE"/>
    <property type="match status" value="1"/>
</dbReference>
<organism evidence="7 8">
    <name type="scientific">Thermalbibacter longus</name>
    <dbReference type="NCBI Taxonomy" id="2951981"/>
    <lineage>
        <taxon>Bacteria</taxon>
        <taxon>Pseudomonadati</taxon>
        <taxon>Thermomicrobiota</taxon>
        <taxon>Thermomicrobia</taxon>
        <taxon>Thermomicrobiales</taxon>
        <taxon>Thermomicrobiaceae</taxon>
        <taxon>Thermalbibacter</taxon>
    </lineage>
</organism>
<evidence type="ECO:0000313" key="8">
    <source>
        <dbReference type="Proteomes" id="UP001165306"/>
    </source>
</evidence>
<evidence type="ECO:0000259" key="6">
    <source>
        <dbReference type="Pfam" id="PF01212"/>
    </source>
</evidence>
<keyword evidence="7" id="KW-0808">Transferase</keyword>
<evidence type="ECO:0000313" key="7">
    <source>
        <dbReference type="EMBL" id="MCM8747688.1"/>
    </source>
</evidence>
<evidence type="ECO:0000256" key="5">
    <source>
        <dbReference type="PIRSR" id="PIRSR017617-1"/>
    </source>
</evidence>
<dbReference type="Proteomes" id="UP001165306">
    <property type="component" value="Unassembled WGS sequence"/>
</dbReference>
<dbReference type="EMBL" id="JAMSLR010000001">
    <property type="protein sequence ID" value="MCM8747688.1"/>
    <property type="molecule type" value="Genomic_DNA"/>
</dbReference>
<comment type="cofactor">
    <cofactor evidence="1">
        <name>pyridoxal 5'-phosphate</name>
        <dbReference type="ChEBI" id="CHEBI:597326"/>
    </cofactor>
</comment>
<keyword evidence="7" id="KW-0032">Aminotransferase</keyword>
<keyword evidence="4" id="KW-0456">Lyase</keyword>
<gene>
    <name evidence="7" type="ORF">NET02_00850</name>
</gene>
<dbReference type="FunFam" id="3.40.640.10:FF:000030">
    <property type="entry name" value="Low-specificity L-threonine aldolase"/>
    <property type="match status" value="1"/>
</dbReference>
<comment type="similarity">
    <text evidence="2">Belongs to the threonine aldolase family.</text>
</comment>
<dbReference type="GO" id="GO:0006545">
    <property type="term" value="P:glycine biosynthetic process"/>
    <property type="evidence" value="ECO:0007669"/>
    <property type="project" value="TreeGrafter"/>
</dbReference>
<evidence type="ECO:0000256" key="3">
    <source>
        <dbReference type="ARBA" id="ARBA00022898"/>
    </source>
</evidence>
<evidence type="ECO:0000256" key="4">
    <source>
        <dbReference type="ARBA" id="ARBA00023239"/>
    </source>
</evidence>
<evidence type="ECO:0000256" key="1">
    <source>
        <dbReference type="ARBA" id="ARBA00001933"/>
    </source>
</evidence>
<dbReference type="NCBIfam" id="NF041359">
    <property type="entry name" value="GntG_guanitoxin"/>
    <property type="match status" value="1"/>
</dbReference>
<comment type="caution">
    <text evidence="7">The sequence shown here is derived from an EMBL/GenBank/DDBJ whole genome shotgun (WGS) entry which is preliminary data.</text>
</comment>
<dbReference type="InterPro" id="IPR015424">
    <property type="entry name" value="PyrdxlP-dep_Trfase"/>
</dbReference>
<evidence type="ECO:0000256" key="2">
    <source>
        <dbReference type="ARBA" id="ARBA00006966"/>
    </source>
</evidence>
<dbReference type="GO" id="GO:0008732">
    <property type="term" value="F:L-allo-threonine aldolase activity"/>
    <property type="evidence" value="ECO:0007669"/>
    <property type="project" value="TreeGrafter"/>
</dbReference>
<dbReference type="GO" id="GO:0006567">
    <property type="term" value="P:L-threonine catabolic process"/>
    <property type="evidence" value="ECO:0007669"/>
    <property type="project" value="TreeGrafter"/>
</dbReference>
<dbReference type="InterPro" id="IPR023603">
    <property type="entry name" value="Low_specificity_L-TA-like"/>
</dbReference>
<dbReference type="GO" id="GO:0005829">
    <property type="term" value="C:cytosol"/>
    <property type="evidence" value="ECO:0007669"/>
    <property type="project" value="TreeGrafter"/>
</dbReference>
<feature type="domain" description="Aromatic amino acid beta-eliminating lyase/threonine aldolase" evidence="6">
    <location>
        <begin position="6"/>
        <end position="290"/>
    </location>
</feature>
<dbReference type="PANTHER" id="PTHR48097">
    <property type="entry name" value="L-THREONINE ALDOLASE-RELATED"/>
    <property type="match status" value="1"/>
</dbReference>
<feature type="modified residue" description="N6-(pyridoxal phosphate)lysine" evidence="5">
    <location>
        <position position="203"/>
    </location>
</feature>
<dbReference type="SUPFAM" id="SSF53383">
    <property type="entry name" value="PLP-dependent transferases"/>
    <property type="match status" value="1"/>
</dbReference>
<keyword evidence="3" id="KW-0663">Pyridoxal phosphate</keyword>